<proteinExistence type="predicted"/>
<dbReference type="InterPro" id="IPR001387">
    <property type="entry name" value="Cro/C1-type_HTH"/>
</dbReference>
<sequence length="162" mass="17960">MSANKKNTHDSSNSSAESAHEAIARLRSKNQRLKTIEQPQSPINSSIEYVETEKKRASKHAPSIPASERQYKISEVIRTLLMGELTQGQALKELRVSVLGVKQDTFSKMVGVSRKTISEIENDRGVFKTDILDKAFKPFGLKVGLIPVSNSLLNSVLSNHNE</sequence>
<dbReference type="EMBL" id="JBIHSN010000002">
    <property type="protein sequence ID" value="MFH0264301.1"/>
    <property type="molecule type" value="Genomic_DNA"/>
</dbReference>
<dbReference type="SMART" id="SM00530">
    <property type="entry name" value="HTH_XRE"/>
    <property type="match status" value="1"/>
</dbReference>
<organism evidence="3 4">
    <name type="scientific">Vibrio rumoiensis</name>
    <dbReference type="NCBI Taxonomy" id="76258"/>
    <lineage>
        <taxon>Bacteria</taxon>
        <taxon>Pseudomonadati</taxon>
        <taxon>Pseudomonadota</taxon>
        <taxon>Gammaproteobacteria</taxon>
        <taxon>Vibrionales</taxon>
        <taxon>Vibrionaceae</taxon>
        <taxon>Vibrio</taxon>
    </lineage>
</organism>
<keyword evidence="4" id="KW-1185">Reference proteome</keyword>
<evidence type="ECO:0000313" key="4">
    <source>
        <dbReference type="Proteomes" id="UP001607151"/>
    </source>
</evidence>
<dbReference type="Proteomes" id="UP001607151">
    <property type="component" value="Unassembled WGS sequence"/>
</dbReference>
<feature type="region of interest" description="Disordered" evidence="1">
    <location>
        <begin position="1"/>
        <end position="66"/>
    </location>
</feature>
<feature type="compositionally biased region" description="Polar residues" evidence="1">
    <location>
        <begin position="37"/>
        <end position="47"/>
    </location>
</feature>
<name>A0ABW7IRQ3_9VIBR</name>
<gene>
    <name evidence="3" type="ORF">ACGRQ9_01965</name>
</gene>
<dbReference type="PROSITE" id="PS50943">
    <property type="entry name" value="HTH_CROC1"/>
    <property type="match status" value="1"/>
</dbReference>
<feature type="domain" description="HTH cro/C1-type" evidence="2">
    <location>
        <begin position="91"/>
        <end position="146"/>
    </location>
</feature>
<dbReference type="Gene3D" id="1.10.260.40">
    <property type="entry name" value="lambda repressor-like DNA-binding domains"/>
    <property type="match status" value="1"/>
</dbReference>
<evidence type="ECO:0000313" key="3">
    <source>
        <dbReference type="EMBL" id="MFH0264301.1"/>
    </source>
</evidence>
<dbReference type="RefSeq" id="WP_394607204.1">
    <property type="nucleotide sequence ID" value="NZ_JBIHSN010000002.1"/>
</dbReference>
<dbReference type="Pfam" id="PF01381">
    <property type="entry name" value="HTH_3"/>
    <property type="match status" value="1"/>
</dbReference>
<accession>A0ABW7IRQ3</accession>
<evidence type="ECO:0000256" key="1">
    <source>
        <dbReference type="SAM" id="MobiDB-lite"/>
    </source>
</evidence>
<evidence type="ECO:0000259" key="2">
    <source>
        <dbReference type="PROSITE" id="PS50943"/>
    </source>
</evidence>
<protein>
    <submittedName>
        <fullName evidence="3">Helix-turn-helix transcriptional regulator</fullName>
    </submittedName>
</protein>
<dbReference type="SUPFAM" id="SSF47413">
    <property type="entry name" value="lambda repressor-like DNA-binding domains"/>
    <property type="match status" value="1"/>
</dbReference>
<comment type="caution">
    <text evidence="3">The sequence shown here is derived from an EMBL/GenBank/DDBJ whole genome shotgun (WGS) entry which is preliminary data.</text>
</comment>
<dbReference type="InterPro" id="IPR010982">
    <property type="entry name" value="Lambda_DNA-bd_dom_sf"/>
</dbReference>
<dbReference type="CDD" id="cd00093">
    <property type="entry name" value="HTH_XRE"/>
    <property type="match status" value="1"/>
</dbReference>
<reference evidence="3 4" key="1">
    <citation type="submission" date="2024-10" db="EMBL/GenBank/DDBJ databases">
        <authorList>
            <person name="Yibar A."/>
            <person name="Saticioglu I.B."/>
            <person name="Duman M."/>
            <person name="Ajmi N."/>
            <person name="Gurler F."/>
            <person name="Ay H."/>
            <person name="Onuk E."/>
            <person name="Guler S."/>
            <person name="Romalde J.L."/>
        </authorList>
    </citation>
    <scope>NUCLEOTIDE SEQUENCE [LARGE SCALE GENOMIC DNA]</scope>
    <source>
        <strain evidence="3 4">14-MA-B</strain>
    </source>
</reference>